<evidence type="ECO:0000256" key="1">
    <source>
        <dbReference type="SAM" id="Coils"/>
    </source>
</evidence>
<keyword evidence="3" id="KW-0472">Membrane</keyword>
<keyword evidence="3" id="KW-0812">Transmembrane</keyword>
<dbReference type="AlphaFoldDB" id="C1N0Z6"/>
<feature type="coiled-coil region" evidence="1">
    <location>
        <begin position="408"/>
        <end position="476"/>
    </location>
</feature>
<name>C1N0Z6_MICPC</name>
<feature type="region of interest" description="Disordered" evidence="2">
    <location>
        <begin position="343"/>
        <end position="393"/>
    </location>
</feature>
<reference evidence="4 5" key="1">
    <citation type="journal article" date="2009" name="Science">
        <title>Green evolution and dynamic adaptations revealed by genomes of the marine picoeukaryotes Micromonas.</title>
        <authorList>
            <person name="Worden A.Z."/>
            <person name="Lee J.H."/>
            <person name="Mock T."/>
            <person name="Rouze P."/>
            <person name="Simmons M.P."/>
            <person name="Aerts A.L."/>
            <person name="Allen A.E."/>
            <person name="Cuvelier M.L."/>
            <person name="Derelle E."/>
            <person name="Everett M.V."/>
            <person name="Foulon E."/>
            <person name="Grimwood J."/>
            <person name="Gundlach H."/>
            <person name="Henrissat B."/>
            <person name="Napoli C."/>
            <person name="McDonald S.M."/>
            <person name="Parker M.S."/>
            <person name="Rombauts S."/>
            <person name="Salamov A."/>
            <person name="Von Dassow P."/>
            <person name="Badger J.H."/>
            <person name="Coutinho P.M."/>
            <person name="Demir E."/>
            <person name="Dubchak I."/>
            <person name="Gentemann C."/>
            <person name="Eikrem W."/>
            <person name="Gready J.E."/>
            <person name="John U."/>
            <person name="Lanier W."/>
            <person name="Lindquist E.A."/>
            <person name="Lucas S."/>
            <person name="Mayer K.F."/>
            <person name="Moreau H."/>
            <person name="Not F."/>
            <person name="Otillar R."/>
            <person name="Panaud O."/>
            <person name="Pangilinan J."/>
            <person name="Paulsen I."/>
            <person name="Piegu B."/>
            <person name="Poliakov A."/>
            <person name="Robbens S."/>
            <person name="Schmutz J."/>
            <person name="Toulza E."/>
            <person name="Wyss T."/>
            <person name="Zelensky A."/>
            <person name="Zhou K."/>
            <person name="Armbrust E.V."/>
            <person name="Bhattacharya D."/>
            <person name="Goodenough U.W."/>
            <person name="Van de Peer Y."/>
            <person name="Grigoriev I.V."/>
        </authorList>
    </citation>
    <scope>NUCLEOTIDE SEQUENCE [LARGE SCALE GENOMIC DNA]</scope>
    <source>
        <strain evidence="4 5">CCMP1545</strain>
    </source>
</reference>
<feature type="region of interest" description="Disordered" evidence="2">
    <location>
        <begin position="482"/>
        <end position="639"/>
    </location>
</feature>
<feature type="compositionally biased region" description="Low complexity" evidence="2">
    <location>
        <begin position="507"/>
        <end position="516"/>
    </location>
</feature>
<feature type="compositionally biased region" description="Basic and acidic residues" evidence="2">
    <location>
        <begin position="585"/>
        <end position="597"/>
    </location>
</feature>
<keyword evidence="3" id="KW-1133">Transmembrane helix</keyword>
<proteinExistence type="predicted"/>
<feature type="transmembrane region" description="Helical" evidence="3">
    <location>
        <begin position="259"/>
        <end position="281"/>
    </location>
</feature>
<evidence type="ECO:0000256" key="3">
    <source>
        <dbReference type="SAM" id="Phobius"/>
    </source>
</evidence>
<feature type="transmembrane region" description="Helical" evidence="3">
    <location>
        <begin position="54"/>
        <end position="75"/>
    </location>
</feature>
<keyword evidence="5" id="KW-1185">Reference proteome</keyword>
<organism evidence="5">
    <name type="scientific">Micromonas pusilla (strain CCMP1545)</name>
    <name type="common">Picoplanktonic green alga</name>
    <dbReference type="NCBI Taxonomy" id="564608"/>
    <lineage>
        <taxon>Eukaryota</taxon>
        <taxon>Viridiplantae</taxon>
        <taxon>Chlorophyta</taxon>
        <taxon>Mamiellophyceae</taxon>
        <taxon>Mamiellales</taxon>
        <taxon>Mamiellaceae</taxon>
        <taxon>Micromonas</taxon>
    </lineage>
</organism>
<feature type="transmembrane region" description="Helical" evidence="3">
    <location>
        <begin position="146"/>
        <end position="165"/>
    </location>
</feature>
<protein>
    <submittedName>
        <fullName evidence="4">Predicted protein</fullName>
    </submittedName>
</protein>
<sequence length="639" mass="69263">MTTTAGGRRLLEHCFTQFGATSETGHEDANHTHSGASDWEATHSVHVDPYTVRLLYWTAHVLFAALMLILMLRLWPPPDRVFPRKRPVCRCLPWCCAGRMLGYGVIDWHEGRLTPFVRYFKERHDLLSLYFGDYDFITFRCRLTHFAAGIVCTAALSMGLTDLATSQITGDFWTHQIWVFLALFVYDIVLGIALRVSAVGTSERAVAATDSNARKKYEWKYFGACALFSLACVFISVMFVHVMDEAGGCGDGFNTFLAYMYIFGLYEMFGWLLLHPAVITFRWVLGRVLLRVGTDAEDDDETMDCCWKKCPGGEKACACRPQPSAPVHAFLLASCSVGRSSSASASNRGGGDGGGGGDDFSFRGGVTPRASDGAAHWDEELGSPRSGSVVSDGMERALGTSRVLFWRRNAAARQKEKAEDAVRAAVRAKKEAETLRTELADAIAAETEAAAAQAQAEAAVAEARALAAEAKALRALMPARRKNAPPIELTPPSPQRFAGGGGGGSGRSSRGARARSPFVRSGSVSTDGGRTPRGAVRRMWDRFRSSPTPGSTGSPSSGGRRAAPAPASATPKTPKTPLGGTPTLVDREVVDPEKLEIQWEETEGGDHGGGERDSPDSPLPANASRRFRKRRDEDEEESP</sequence>
<feature type="transmembrane region" description="Helical" evidence="3">
    <location>
        <begin position="219"/>
        <end position="239"/>
    </location>
</feature>
<evidence type="ECO:0000313" key="4">
    <source>
        <dbReference type="EMBL" id="EEH54112.1"/>
    </source>
</evidence>
<keyword evidence="1" id="KW-0175">Coiled coil</keyword>
<feature type="transmembrane region" description="Helical" evidence="3">
    <location>
        <begin position="177"/>
        <end position="198"/>
    </location>
</feature>
<evidence type="ECO:0000313" key="5">
    <source>
        <dbReference type="Proteomes" id="UP000001876"/>
    </source>
</evidence>
<dbReference type="Proteomes" id="UP000001876">
    <property type="component" value="Unassembled WGS sequence"/>
</dbReference>
<dbReference type="RefSeq" id="XP_003061482.1">
    <property type="nucleotide sequence ID" value="XM_003061436.1"/>
</dbReference>
<gene>
    <name evidence="4" type="ORF">MICPUCDRAFT_51205</name>
</gene>
<dbReference type="GeneID" id="9687160"/>
<feature type="compositionally biased region" description="Low complexity" evidence="2">
    <location>
        <begin position="545"/>
        <end position="584"/>
    </location>
</feature>
<dbReference type="OMA" id="WCCAGRM"/>
<evidence type="ECO:0000256" key="2">
    <source>
        <dbReference type="SAM" id="MobiDB-lite"/>
    </source>
</evidence>
<accession>C1N0Z6</accession>
<dbReference type="KEGG" id="mpp:MICPUCDRAFT_51205"/>
<dbReference type="EMBL" id="GG663744">
    <property type="protein sequence ID" value="EEH54112.1"/>
    <property type="molecule type" value="Genomic_DNA"/>
</dbReference>
<feature type="compositionally biased region" description="Gly residues" evidence="2">
    <location>
        <begin position="348"/>
        <end position="358"/>
    </location>
</feature>
<feature type="compositionally biased region" description="Basic and acidic residues" evidence="2">
    <location>
        <begin position="604"/>
        <end position="615"/>
    </location>
</feature>
<dbReference type="OrthoDB" id="498595at2759"/>